<dbReference type="InterPro" id="IPR051063">
    <property type="entry name" value="PDI"/>
</dbReference>
<name>A0A482XNE6_LAOST</name>
<organism evidence="4 5">
    <name type="scientific">Laodelphax striatellus</name>
    <name type="common">Small brown planthopper</name>
    <name type="synonym">Delphax striatella</name>
    <dbReference type="NCBI Taxonomy" id="195883"/>
    <lineage>
        <taxon>Eukaryota</taxon>
        <taxon>Metazoa</taxon>
        <taxon>Ecdysozoa</taxon>
        <taxon>Arthropoda</taxon>
        <taxon>Hexapoda</taxon>
        <taxon>Insecta</taxon>
        <taxon>Pterygota</taxon>
        <taxon>Neoptera</taxon>
        <taxon>Paraneoptera</taxon>
        <taxon>Hemiptera</taxon>
        <taxon>Auchenorrhyncha</taxon>
        <taxon>Fulgoroidea</taxon>
        <taxon>Delphacidae</taxon>
        <taxon>Criomorphinae</taxon>
        <taxon>Laodelphax</taxon>
    </lineage>
</organism>
<evidence type="ECO:0000313" key="5">
    <source>
        <dbReference type="Proteomes" id="UP000291343"/>
    </source>
</evidence>
<dbReference type="EMBL" id="QKKF02003454">
    <property type="protein sequence ID" value="RZF47675.1"/>
    <property type="molecule type" value="Genomic_DNA"/>
</dbReference>
<sequence>MYNTRSLLAPLVFLLMISSINFGCNARKKQKALIEMSDHKELKQLLRTKTNVLLSFIASPKLAEKSLKVVNEAAEAVRGEGTMVLIDCSGTGKKLCKKMKASPEVIEMRHYKDGEFHKNYDRRETVASLVNFMRDPKGDLPWDEEPTAVDVVHLPNLQSLEKLLKKEKRGVMIMFYAPWCGFCKKMKPDYSEAATEAKEIGVMAAIDINRPENAIVRTKYNITGYPTLIYFENGAQKMVYEGDNTKDKLVAFMKDPRPPPRAVPPPEWADEESDVVHLKTDTFSEFIENNPSVLVMFYAPWCGHCKKLKPEYDKAATTLKELKLGVLAAVDATKEPSLASKFKVTGYPTIKYFEAGAFAYDTPSLRDSDKLVAFMRSPQQPPPPPPPDADWADQPSDVLHLSLDNYKPELRRKRHSLVMFYAPWCGHCKSAKPEFVRAAAELSDSGRMVLGAVDCTKEASLCKAHEVRGYPTFKYFHYLNKAVADYSGGRTANDFVKYMRNAEDNLKTLLDEPEKIKDEL</sequence>
<evidence type="ECO:0000256" key="2">
    <source>
        <dbReference type="SAM" id="SignalP"/>
    </source>
</evidence>
<dbReference type="STRING" id="195883.A0A482XNE6"/>
<comment type="similarity">
    <text evidence="1">Belongs to the protein disulfide isomerase family.</text>
</comment>
<dbReference type="PROSITE" id="PS51352">
    <property type="entry name" value="THIOREDOXIN_2"/>
    <property type="match status" value="3"/>
</dbReference>
<keyword evidence="2" id="KW-0732">Signal</keyword>
<dbReference type="SMR" id="A0A482XNE6"/>
<dbReference type="Pfam" id="PF00085">
    <property type="entry name" value="Thioredoxin"/>
    <property type="match status" value="3"/>
</dbReference>
<dbReference type="InterPro" id="IPR017937">
    <property type="entry name" value="Thioredoxin_CS"/>
</dbReference>
<dbReference type="GO" id="GO:0003756">
    <property type="term" value="F:protein disulfide isomerase activity"/>
    <property type="evidence" value="ECO:0007669"/>
    <property type="project" value="InterPro"/>
</dbReference>
<dbReference type="FunCoup" id="A0A482XNE6">
    <property type="interactions" value="902"/>
</dbReference>
<dbReference type="PANTHER" id="PTHR45672">
    <property type="entry name" value="PROTEIN DISULFIDE-ISOMERASE C17H9.14C-RELATED"/>
    <property type="match status" value="1"/>
</dbReference>
<dbReference type="PRINTS" id="PR00421">
    <property type="entry name" value="THIOREDOXIN"/>
</dbReference>
<gene>
    <name evidence="4" type="ORF">LSTR_LSTR006311</name>
</gene>
<dbReference type="InterPro" id="IPR036249">
    <property type="entry name" value="Thioredoxin-like_sf"/>
</dbReference>
<dbReference type="CDD" id="cd02997">
    <property type="entry name" value="PDI_a_PDIR"/>
    <property type="match status" value="3"/>
</dbReference>
<evidence type="ECO:0000313" key="4">
    <source>
        <dbReference type="EMBL" id="RZF47675.1"/>
    </source>
</evidence>
<accession>A0A482XNE6</accession>
<proteinExistence type="inferred from homology"/>
<reference evidence="4 5" key="1">
    <citation type="journal article" date="2017" name="Gigascience">
        <title>Genome sequence of the small brown planthopper, Laodelphax striatellus.</title>
        <authorList>
            <person name="Zhu J."/>
            <person name="Jiang F."/>
            <person name="Wang X."/>
            <person name="Yang P."/>
            <person name="Bao Y."/>
            <person name="Zhao W."/>
            <person name="Wang W."/>
            <person name="Lu H."/>
            <person name="Wang Q."/>
            <person name="Cui N."/>
            <person name="Li J."/>
            <person name="Chen X."/>
            <person name="Luo L."/>
            <person name="Yu J."/>
            <person name="Kang L."/>
            <person name="Cui F."/>
        </authorList>
    </citation>
    <scope>NUCLEOTIDE SEQUENCE [LARGE SCALE GENOMIC DNA]</scope>
    <source>
        <strain evidence="4">Lst14</strain>
    </source>
</reference>
<keyword evidence="5" id="KW-1185">Reference proteome</keyword>
<dbReference type="GO" id="GO:0006457">
    <property type="term" value="P:protein folding"/>
    <property type="evidence" value="ECO:0007669"/>
    <property type="project" value="TreeGrafter"/>
</dbReference>
<dbReference type="InterPro" id="IPR013766">
    <property type="entry name" value="Thioredoxin_domain"/>
</dbReference>
<dbReference type="GO" id="GO:0005783">
    <property type="term" value="C:endoplasmic reticulum"/>
    <property type="evidence" value="ECO:0007669"/>
    <property type="project" value="TreeGrafter"/>
</dbReference>
<feature type="domain" description="Thioredoxin" evidence="3">
    <location>
        <begin position="251"/>
        <end position="380"/>
    </location>
</feature>
<dbReference type="OrthoDB" id="74910at2759"/>
<protein>
    <recommendedName>
        <fullName evidence="3">Thioredoxin domain-containing protein</fullName>
    </recommendedName>
</protein>
<dbReference type="InParanoid" id="A0A482XNE6"/>
<feature type="domain" description="Thioredoxin" evidence="3">
    <location>
        <begin position="382"/>
        <end position="504"/>
    </location>
</feature>
<dbReference type="PANTHER" id="PTHR45672:SF2">
    <property type="entry name" value="PROTEIN DISULFIDE-ISOMERASE A5"/>
    <property type="match status" value="1"/>
</dbReference>
<evidence type="ECO:0000256" key="1">
    <source>
        <dbReference type="ARBA" id="ARBA00006347"/>
    </source>
</evidence>
<dbReference type="SUPFAM" id="SSF52833">
    <property type="entry name" value="Thioredoxin-like"/>
    <property type="match status" value="4"/>
</dbReference>
<comment type="caution">
    <text evidence="4">The sequence shown here is derived from an EMBL/GenBank/DDBJ whole genome shotgun (WGS) entry which is preliminary data.</text>
</comment>
<dbReference type="Gene3D" id="3.40.30.10">
    <property type="entry name" value="Glutaredoxin"/>
    <property type="match status" value="4"/>
</dbReference>
<evidence type="ECO:0000259" key="3">
    <source>
        <dbReference type="PROSITE" id="PS51352"/>
    </source>
</evidence>
<dbReference type="PROSITE" id="PS00194">
    <property type="entry name" value="THIOREDOXIN_1"/>
    <property type="match status" value="1"/>
</dbReference>
<feature type="chain" id="PRO_5019741087" description="Thioredoxin domain-containing protein" evidence="2">
    <location>
        <begin position="27"/>
        <end position="520"/>
    </location>
</feature>
<dbReference type="Proteomes" id="UP000291343">
    <property type="component" value="Unassembled WGS sequence"/>
</dbReference>
<feature type="signal peptide" evidence="2">
    <location>
        <begin position="1"/>
        <end position="26"/>
    </location>
</feature>
<dbReference type="InterPro" id="IPR046374">
    <property type="entry name" value="PDI_a_PDIR"/>
</dbReference>
<feature type="domain" description="Thioredoxin" evidence="3">
    <location>
        <begin position="135"/>
        <end position="249"/>
    </location>
</feature>
<dbReference type="AlphaFoldDB" id="A0A482XNE6"/>